<comment type="caution">
    <text evidence="3">The sequence shown here is derived from an EMBL/GenBank/DDBJ whole genome shotgun (WGS) entry which is preliminary data.</text>
</comment>
<dbReference type="RefSeq" id="WP_160591529.1">
    <property type="nucleotide sequence ID" value="NZ_BAAAFP010000003.1"/>
</dbReference>
<feature type="compositionally biased region" description="Low complexity" evidence="1">
    <location>
        <begin position="20"/>
        <end position="35"/>
    </location>
</feature>
<accession>A0A844ZM81</accession>
<proteinExistence type="predicted"/>
<dbReference type="Gene3D" id="3.30.565.40">
    <property type="entry name" value="Fervidobacterium nodosum Rt17-B1 like"/>
    <property type="match status" value="1"/>
</dbReference>
<evidence type="ECO:0000256" key="1">
    <source>
        <dbReference type="SAM" id="MobiDB-lite"/>
    </source>
</evidence>
<dbReference type="AlphaFoldDB" id="A0A844ZM81"/>
<sequence>MLLVSCGQEGENGSQPGDPAATATASPGATATAVASESPVNGARTVAEETDDFRLEYSYPAEAGNIQELAALLDRRLDRLRNAMVGDSAEARADARDNGFPFNKYSTEVEWQVVADTPRYLSLSAKISSYTGGAHGNYGFDALVWDKERAAALEPETFFTTPEALEAALGSKLCEKLNRERAERRGQPIAEGSSDIFDVCVPLSDTTVLFGSASGRAFDRVGVQIGPYVAGPYAEGSYEFTFDVDDKLLTALRDEYRSAFTTRN</sequence>
<dbReference type="Proteomes" id="UP000435243">
    <property type="component" value="Unassembled WGS sequence"/>
</dbReference>
<dbReference type="OrthoDB" id="4760806at2"/>
<dbReference type="InterPro" id="IPR025303">
    <property type="entry name" value="PdaC"/>
</dbReference>
<keyword evidence="4" id="KW-1185">Reference proteome</keyword>
<evidence type="ECO:0000259" key="2">
    <source>
        <dbReference type="Pfam" id="PF13739"/>
    </source>
</evidence>
<organism evidence="3 4">
    <name type="scientific">Alteraurantiacibacter aestuarii</name>
    <dbReference type="NCBI Taxonomy" id="650004"/>
    <lineage>
        <taxon>Bacteria</taxon>
        <taxon>Pseudomonadati</taxon>
        <taxon>Pseudomonadota</taxon>
        <taxon>Alphaproteobacteria</taxon>
        <taxon>Sphingomonadales</taxon>
        <taxon>Erythrobacteraceae</taxon>
        <taxon>Alteraurantiacibacter</taxon>
    </lineage>
</organism>
<feature type="region of interest" description="Disordered" evidence="1">
    <location>
        <begin position="1"/>
        <end position="44"/>
    </location>
</feature>
<dbReference type="Pfam" id="PF13739">
    <property type="entry name" value="PdaC"/>
    <property type="match status" value="1"/>
</dbReference>
<dbReference type="EMBL" id="WTYY01000004">
    <property type="protein sequence ID" value="MXO88935.1"/>
    <property type="molecule type" value="Genomic_DNA"/>
</dbReference>
<evidence type="ECO:0000313" key="4">
    <source>
        <dbReference type="Proteomes" id="UP000435243"/>
    </source>
</evidence>
<gene>
    <name evidence="3" type="ORF">GRI32_09300</name>
</gene>
<feature type="domain" description="Deacetylase PdaC" evidence="2">
    <location>
        <begin position="48"/>
        <end position="138"/>
    </location>
</feature>
<name>A0A844ZM81_9SPHN</name>
<protein>
    <submittedName>
        <fullName evidence="3">DUF4163 domain-containing protein</fullName>
    </submittedName>
</protein>
<reference evidence="3 4" key="1">
    <citation type="submission" date="2019-12" db="EMBL/GenBank/DDBJ databases">
        <title>Genomic-based taxomic classification of the family Erythrobacteraceae.</title>
        <authorList>
            <person name="Xu L."/>
        </authorList>
    </citation>
    <scope>NUCLEOTIDE SEQUENCE [LARGE SCALE GENOMIC DNA]</scope>
    <source>
        <strain evidence="3 4">JCM 16339</strain>
    </source>
</reference>
<evidence type="ECO:0000313" key="3">
    <source>
        <dbReference type="EMBL" id="MXO88935.1"/>
    </source>
</evidence>